<organism evidence="1">
    <name type="scientific">hydrothermal vent metagenome</name>
    <dbReference type="NCBI Taxonomy" id="652676"/>
    <lineage>
        <taxon>unclassified sequences</taxon>
        <taxon>metagenomes</taxon>
        <taxon>ecological metagenomes</taxon>
    </lineage>
</organism>
<dbReference type="InterPro" id="IPR036676">
    <property type="entry name" value="PurM-like_C_sf"/>
</dbReference>
<proteinExistence type="predicted"/>
<name>A0A3B0U3I9_9ZZZZ</name>
<dbReference type="Gene3D" id="3.90.650.10">
    <property type="entry name" value="PurM-like C-terminal domain"/>
    <property type="match status" value="1"/>
</dbReference>
<protein>
    <recommendedName>
        <fullName evidence="2">[NiFe] hydrogenase metallocenter assembly protein HypE</fullName>
    </recommendedName>
</protein>
<accession>A0A3B0U3I9</accession>
<dbReference type="EMBL" id="UOER01000411">
    <property type="protein sequence ID" value="VAW25455.1"/>
    <property type="molecule type" value="Genomic_DNA"/>
</dbReference>
<sequence>KGINTAVIGEFTNEHPNKVVMESLIGGKRIVSPLVGEQLPRIC</sequence>
<evidence type="ECO:0008006" key="2">
    <source>
        <dbReference type="Google" id="ProtNLM"/>
    </source>
</evidence>
<gene>
    <name evidence="1" type="ORF">MNBD_BACTEROID04-521</name>
</gene>
<reference evidence="1" key="1">
    <citation type="submission" date="2018-06" db="EMBL/GenBank/DDBJ databases">
        <authorList>
            <person name="Zhirakovskaya E."/>
        </authorList>
    </citation>
    <scope>NUCLEOTIDE SEQUENCE</scope>
</reference>
<dbReference type="AlphaFoldDB" id="A0A3B0U3I9"/>
<evidence type="ECO:0000313" key="1">
    <source>
        <dbReference type="EMBL" id="VAW25455.1"/>
    </source>
</evidence>
<feature type="non-terminal residue" evidence="1">
    <location>
        <position position="1"/>
    </location>
</feature>